<evidence type="ECO:0000313" key="2">
    <source>
        <dbReference type="EMBL" id="TFB28480.1"/>
    </source>
</evidence>
<dbReference type="Proteomes" id="UP000297429">
    <property type="component" value="Unassembled WGS sequence"/>
</dbReference>
<sequence>MPNQNYNRKQASQYDKIIKENLEVTLPVIIRDVLGLDILLSEELPDDVQHTKERKPDALKKVTDTNGNTYVLQVEFQVEDEKEMVYRMAEYNIMLMRRYQLPIKQYVVFLKDTNPIMPTSLETEHLKFDFTLIRISEASYKLFLRSNNPEVKMLGILANFGKEDSYQAVKSIIDGIQSITKGDFAESRYFKQLRIFVQLRSNVEQQFEKAMETVTKFFKEENDFLYRKGEEKKSHAVVENLIIKLGLTDEQAAEVAEVDLAYVKKVRAELNKK</sequence>
<dbReference type="RefSeq" id="WP_121287848.1">
    <property type="nucleotide sequence ID" value="NZ_RCCK01000016.1"/>
</dbReference>
<evidence type="ECO:0000313" key="1">
    <source>
        <dbReference type="EMBL" id="RLJ69444.1"/>
    </source>
</evidence>
<keyword evidence="4" id="KW-1185">Reference proteome</keyword>
<dbReference type="Proteomes" id="UP000273898">
    <property type="component" value="Unassembled WGS sequence"/>
</dbReference>
<proteinExistence type="predicted"/>
<reference evidence="2 4" key="2">
    <citation type="submission" date="2019-03" db="EMBL/GenBank/DDBJ databases">
        <authorList>
            <person name="He R.-H."/>
        </authorList>
    </citation>
    <scope>NUCLEOTIDE SEQUENCE [LARGE SCALE GENOMIC DNA]</scope>
    <source>
        <strain evidence="2 4">DSM 19624</strain>
    </source>
</reference>
<name>A0A497XN76_9SPHI</name>
<comment type="caution">
    <text evidence="1">The sequence shown here is derived from an EMBL/GenBank/DDBJ whole genome shotgun (WGS) entry which is preliminary data.</text>
</comment>
<dbReference type="PANTHER" id="PTHR34613">
    <property type="entry name" value="SLL0800 PROTEIN"/>
    <property type="match status" value="1"/>
</dbReference>
<evidence type="ECO:0000313" key="3">
    <source>
        <dbReference type="Proteomes" id="UP000273898"/>
    </source>
</evidence>
<dbReference type="AlphaFoldDB" id="A0A497XN76"/>
<accession>A0A497XN76</accession>
<protein>
    <submittedName>
        <fullName evidence="1">Uncharacterized protein</fullName>
    </submittedName>
</protein>
<reference evidence="1 3" key="1">
    <citation type="submission" date="2018-10" db="EMBL/GenBank/DDBJ databases">
        <title>Genomic Encyclopedia of Archaeal and Bacterial Type Strains, Phase II (KMG-II): from individual species to whole genera.</title>
        <authorList>
            <person name="Goeker M."/>
        </authorList>
    </citation>
    <scope>NUCLEOTIDE SEQUENCE [LARGE SCALE GENOMIC DNA]</scope>
    <source>
        <strain evidence="1 3">DSM 19624</strain>
    </source>
</reference>
<gene>
    <name evidence="1" type="ORF">BCL90_5033</name>
    <name evidence="2" type="ORF">E3V97_23690</name>
</gene>
<dbReference type="OrthoDB" id="714214at2"/>
<evidence type="ECO:0000313" key="4">
    <source>
        <dbReference type="Proteomes" id="UP000297429"/>
    </source>
</evidence>
<dbReference type="PANTHER" id="PTHR34613:SF1">
    <property type="entry name" value="SLL6017 PROTEIN"/>
    <property type="match status" value="1"/>
</dbReference>
<organism evidence="1 3">
    <name type="scientific">Pedobacter alluvionis</name>
    <dbReference type="NCBI Taxonomy" id="475253"/>
    <lineage>
        <taxon>Bacteria</taxon>
        <taxon>Pseudomonadati</taxon>
        <taxon>Bacteroidota</taxon>
        <taxon>Sphingobacteriia</taxon>
        <taxon>Sphingobacteriales</taxon>
        <taxon>Sphingobacteriaceae</taxon>
        <taxon>Pedobacter</taxon>
    </lineage>
</organism>
<dbReference type="EMBL" id="RCCK01000016">
    <property type="protein sequence ID" value="RLJ69444.1"/>
    <property type="molecule type" value="Genomic_DNA"/>
</dbReference>
<dbReference type="EMBL" id="SOPX01000006">
    <property type="protein sequence ID" value="TFB28480.1"/>
    <property type="molecule type" value="Genomic_DNA"/>
</dbReference>